<protein>
    <submittedName>
        <fullName evidence="1">Uncharacterized protein</fullName>
    </submittedName>
</protein>
<keyword evidence="2" id="KW-1185">Reference proteome</keyword>
<comment type="caution">
    <text evidence="1">The sequence shown here is derived from an EMBL/GenBank/DDBJ whole genome shotgun (WGS) entry which is preliminary data.</text>
</comment>
<accession>A0ACB8TT26</accession>
<dbReference type="EMBL" id="MU274933">
    <property type="protein sequence ID" value="KAI0085227.1"/>
    <property type="molecule type" value="Genomic_DNA"/>
</dbReference>
<gene>
    <name evidence="1" type="ORF">BDY19DRAFT_454070</name>
</gene>
<evidence type="ECO:0000313" key="1">
    <source>
        <dbReference type="EMBL" id="KAI0085227.1"/>
    </source>
</evidence>
<reference evidence="1" key="1">
    <citation type="journal article" date="2021" name="Environ. Microbiol.">
        <title>Gene family expansions and transcriptome signatures uncover fungal adaptations to wood decay.</title>
        <authorList>
            <person name="Hage H."/>
            <person name="Miyauchi S."/>
            <person name="Viragh M."/>
            <person name="Drula E."/>
            <person name="Min B."/>
            <person name="Chaduli D."/>
            <person name="Navarro D."/>
            <person name="Favel A."/>
            <person name="Norest M."/>
            <person name="Lesage-Meessen L."/>
            <person name="Balint B."/>
            <person name="Merenyi Z."/>
            <person name="de Eugenio L."/>
            <person name="Morin E."/>
            <person name="Martinez A.T."/>
            <person name="Baldrian P."/>
            <person name="Stursova M."/>
            <person name="Martinez M.J."/>
            <person name="Novotny C."/>
            <person name="Magnuson J.K."/>
            <person name="Spatafora J.W."/>
            <person name="Maurice S."/>
            <person name="Pangilinan J."/>
            <person name="Andreopoulos W."/>
            <person name="LaButti K."/>
            <person name="Hundley H."/>
            <person name="Na H."/>
            <person name="Kuo A."/>
            <person name="Barry K."/>
            <person name="Lipzen A."/>
            <person name="Henrissat B."/>
            <person name="Riley R."/>
            <person name="Ahrendt S."/>
            <person name="Nagy L.G."/>
            <person name="Grigoriev I.V."/>
            <person name="Martin F."/>
            <person name="Rosso M.N."/>
        </authorList>
    </citation>
    <scope>NUCLEOTIDE SEQUENCE</scope>
    <source>
        <strain evidence="1">CBS 384.51</strain>
    </source>
</reference>
<name>A0ACB8TT26_9APHY</name>
<sequence>MPSIPWEKVTANTLRNVCRDLGIVGLSNSRDEMSAALQRVEDNGLEKVLQEQETQPKKNTRAAPKTAPHTKKSTARPSTTGNQDQAEPRRSGREPRLTEKRRASIALTSPSRSTAASSRRRAPRTSNIANKKALFDGVVLPQHRRSRPSSKAEVAEENNKDTQRKSFAQLDADTDEPMQVSVEAT</sequence>
<dbReference type="Proteomes" id="UP001055072">
    <property type="component" value="Unassembled WGS sequence"/>
</dbReference>
<organism evidence="1 2">
    <name type="scientific">Irpex rosettiformis</name>
    <dbReference type="NCBI Taxonomy" id="378272"/>
    <lineage>
        <taxon>Eukaryota</taxon>
        <taxon>Fungi</taxon>
        <taxon>Dikarya</taxon>
        <taxon>Basidiomycota</taxon>
        <taxon>Agaricomycotina</taxon>
        <taxon>Agaricomycetes</taxon>
        <taxon>Polyporales</taxon>
        <taxon>Irpicaceae</taxon>
        <taxon>Irpex</taxon>
    </lineage>
</organism>
<evidence type="ECO:0000313" key="2">
    <source>
        <dbReference type="Proteomes" id="UP001055072"/>
    </source>
</evidence>
<proteinExistence type="predicted"/>